<dbReference type="EMBL" id="MDDR01000006">
    <property type="protein sequence ID" value="OIN54684.1"/>
    <property type="molecule type" value="Genomic_DNA"/>
</dbReference>
<sequence length="122" mass="14154">MNLAPGFPDDPLMLHLLQILHEGIGLPKHKTISLDTSVNHDLGCNRVEAKQLMALLKLDFGMRLGDYNSNRYFKRRGFDAYLRYVEKGSARKRPLTIEMLYQAVKAKYWDTRKLEAKAYQEP</sequence>
<name>A0A1S2V8I3_9PSED</name>
<evidence type="ECO:0008006" key="5">
    <source>
        <dbReference type="Google" id="ProtNLM"/>
    </source>
</evidence>
<evidence type="ECO:0000313" key="4">
    <source>
        <dbReference type="Proteomes" id="UP000181661"/>
    </source>
</evidence>
<dbReference type="AlphaFoldDB" id="A0A1S2V8I3"/>
<dbReference type="InterPro" id="IPR010862">
    <property type="entry name" value="DUF1493"/>
</dbReference>
<evidence type="ECO:0000313" key="2">
    <source>
        <dbReference type="EMBL" id="OIN54989.1"/>
    </source>
</evidence>
<reference evidence="2 4" key="1">
    <citation type="submission" date="2016-08" db="EMBL/GenBank/DDBJ databases">
        <title>Draft genome sequence of Pseudomonas costantinii LMG 22119, type strain isolated from cultivated mushroom (Agaricus bisporus) sporophores.</title>
        <authorList>
            <person name="Tambong J.T."/>
        </authorList>
    </citation>
    <scope>NUCLEOTIDE SEQUENCE [LARGE SCALE GENOMIC DNA]</scope>
    <source>
        <strain evidence="2 4">LMG 22119</strain>
    </source>
</reference>
<evidence type="ECO:0000313" key="3">
    <source>
        <dbReference type="EMBL" id="OIN55391.1"/>
    </source>
</evidence>
<protein>
    <recommendedName>
        <fullName evidence="5">DUF1493 domain-containing protein</fullName>
    </recommendedName>
</protein>
<evidence type="ECO:0000313" key="1">
    <source>
        <dbReference type="EMBL" id="OIN54684.1"/>
    </source>
</evidence>
<comment type="caution">
    <text evidence="2">The sequence shown here is derived from an EMBL/GenBank/DDBJ whole genome shotgun (WGS) entry which is preliminary data.</text>
</comment>
<dbReference type="EMBL" id="MDDR01000005">
    <property type="protein sequence ID" value="OIN54989.1"/>
    <property type="molecule type" value="Genomic_DNA"/>
</dbReference>
<dbReference type="Proteomes" id="UP000181661">
    <property type="component" value="Unassembled WGS sequence"/>
</dbReference>
<organism evidence="2 4">
    <name type="scientific">Pseudomonas costantinii</name>
    <dbReference type="NCBI Taxonomy" id="168469"/>
    <lineage>
        <taxon>Bacteria</taxon>
        <taxon>Pseudomonadati</taxon>
        <taxon>Pseudomonadota</taxon>
        <taxon>Gammaproteobacteria</taxon>
        <taxon>Pseudomonadales</taxon>
        <taxon>Pseudomonadaceae</taxon>
        <taxon>Pseudomonas</taxon>
    </lineage>
</organism>
<accession>A0A1S2V8I3</accession>
<gene>
    <name evidence="3" type="ORF">BFL40_00455</name>
    <name evidence="2" type="ORF">BFL40_03090</name>
    <name evidence="1" type="ORF">BFL40_04060</name>
</gene>
<proteinExistence type="predicted"/>
<dbReference type="Pfam" id="PF07377">
    <property type="entry name" value="DUF1493"/>
    <property type="match status" value="1"/>
</dbReference>
<dbReference type="EMBL" id="MDDR01000003">
    <property type="protein sequence ID" value="OIN55391.1"/>
    <property type="molecule type" value="Genomic_DNA"/>
</dbReference>